<reference evidence="3" key="1">
    <citation type="submission" date="2022-11" db="UniProtKB">
        <authorList>
            <consortium name="WormBaseParasite"/>
        </authorList>
    </citation>
    <scope>IDENTIFICATION</scope>
</reference>
<feature type="region of interest" description="Disordered" evidence="1">
    <location>
        <begin position="84"/>
        <end position="104"/>
    </location>
</feature>
<accession>A0A915KMF8</accession>
<keyword evidence="2" id="KW-1185">Reference proteome</keyword>
<sequence length="104" mass="11991">MHGYHENHDNNENHEKIENIVVHSSSTPKIPIHVVWLRRDEMVMQRTGLQNQLRISKNIAASRNYIICTSLCLLMLFCDTSTSRYSRPDGTVGHPVFNEEPETS</sequence>
<dbReference type="AlphaFoldDB" id="A0A915KMF8"/>
<organism evidence="2 3">
    <name type="scientific">Romanomermis culicivorax</name>
    <name type="common">Nematode worm</name>
    <dbReference type="NCBI Taxonomy" id="13658"/>
    <lineage>
        <taxon>Eukaryota</taxon>
        <taxon>Metazoa</taxon>
        <taxon>Ecdysozoa</taxon>
        <taxon>Nematoda</taxon>
        <taxon>Enoplea</taxon>
        <taxon>Dorylaimia</taxon>
        <taxon>Mermithida</taxon>
        <taxon>Mermithoidea</taxon>
        <taxon>Mermithidae</taxon>
        <taxon>Romanomermis</taxon>
    </lineage>
</organism>
<protein>
    <submittedName>
        <fullName evidence="3">Uncharacterized protein</fullName>
    </submittedName>
</protein>
<dbReference type="Proteomes" id="UP000887565">
    <property type="component" value="Unplaced"/>
</dbReference>
<name>A0A915KMF8_ROMCU</name>
<evidence type="ECO:0000313" key="2">
    <source>
        <dbReference type="Proteomes" id="UP000887565"/>
    </source>
</evidence>
<evidence type="ECO:0000313" key="3">
    <source>
        <dbReference type="WBParaSite" id="nRc.2.0.1.t39629-RA"/>
    </source>
</evidence>
<dbReference type="WBParaSite" id="nRc.2.0.1.t39629-RA">
    <property type="protein sequence ID" value="nRc.2.0.1.t39629-RA"/>
    <property type="gene ID" value="nRc.2.0.1.g39629"/>
</dbReference>
<proteinExistence type="predicted"/>
<evidence type="ECO:0000256" key="1">
    <source>
        <dbReference type="SAM" id="MobiDB-lite"/>
    </source>
</evidence>